<organism evidence="2 3">
    <name type="scientific">Miscanthus lutarioriparius</name>
    <dbReference type="NCBI Taxonomy" id="422564"/>
    <lineage>
        <taxon>Eukaryota</taxon>
        <taxon>Viridiplantae</taxon>
        <taxon>Streptophyta</taxon>
        <taxon>Embryophyta</taxon>
        <taxon>Tracheophyta</taxon>
        <taxon>Spermatophyta</taxon>
        <taxon>Magnoliopsida</taxon>
        <taxon>Liliopsida</taxon>
        <taxon>Poales</taxon>
        <taxon>Poaceae</taxon>
        <taxon>PACMAD clade</taxon>
        <taxon>Panicoideae</taxon>
        <taxon>Andropogonodae</taxon>
        <taxon>Andropogoneae</taxon>
        <taxon>Saccharinae</taxon>
        <taxon>Miscanthus</taxon>
    </lineage>
</organism>
<protein>
    <submittedName>
        <fullName evidence="2">Uncharacterized protein</fullName>
    </submittedName>
</protein>
<feature type="region of interest" description="Disordered" evidence="1">
    <location>
        <begin position="94"/>
        <end position="115"/>
    </location>
</feature>
<evidence type="ECO:0000256" key="1">
    <source>
        <dbReference type="SAM" id="MobiDB-lite"/>
    </source>
</evidence>
<comment type="caution">
    <text evidence="2">The sequence shown here is derived from an EMBL/GenBank/DDBJ whole genome shotgun (WGS) entry which is preliminary data.</text>
</comment>
<dbReference type="AlphaFoldDB" id="A0A811R355"/>
<feature type="compositionally biased region" description="Polar residues" evidence="1">
    <location>
        <begin position="48"/>
        <end position="58"/>
    </location>
</feature>
<accession>A0A811R355</accession>
<gene>
    <name evidence="2" type="ORF">NCGR_LOCUS47667</name>
</gene>
<dbReference type="PANTHER" id="PTHR35167">
    <property type="entry name" value="OS05G0216466 PROTEIN"/>
    <property type="match status" value="1"/>
</dbReference>
<proteinExistence type="predicted"/>
<dbReference type="EMBL" id="CAJGYO010000012">
    <property type="protein sequence ID" value="CAD6264362.1"/>
    <property type="molecule type" value="Genomic_DNA"/>
</dbReference>
<dbReference type="Proteomes" id="UP000604825">
    <property type="component" value="Unassembled WGS sequence"/>
</dbReference>
<reference evidence="2" key="1">
    <citation type="submission" date="2020-10" db="EMBL/GenBank/DDBJ databases">
        <authorList>
            <person name="Han B."/>
            <person name="Lu T."/>
            <person name="Zhao Q."/>
            <person name="Huang X."/>
            <person name="Zhao Y."/>
        </authorList>
    </citation>
    <scope>NUCLEOTIDE SEQUENCE</scope>
</reference>
<sequence length="115" mass="12388">MEVETTRPLLPASAPFMPEFAADNLTVADQLVQLSLSRGDGGDEEDQCCSSLARSVNNAEDEDDEDATGRGLLDRRARKRYQLVSELYAATRQVKAAGAGGGGGRRWKGRDGTEN</sequence>
<evidence type="ECO:0000313" key="3">
    <source>
        <dbReference type="Proteomes" id="UP000604825"/>
    </source>
</evidence>
<feature type="region of interest" description="Disordered" evidence="1">
    <location>
        <begin position="37"/>
        <end position="74"/>
    </location>
</feature>
<evidence type="ECO:0000313" key="2">
    <source>
        <dbReference type="EMBL" id="CAD6264362.1"/>
    </source>
</evidence>
<name>A0A811R355_9POAL</name>
<keyword evidence="3" id="KW-1185">Reference proteome</keyword>
<dbReference type="PANTHER" id="PTHR35167:SF1">
    <property type="entry name" value="OS08G0549900 PROTEIN"/>
    <property type="match status" value="1"/>
</dbReference>
<dbReference type="OrthoDB" id="696802at2759"/>